<accession>A0A9P8ZUS0</accession>
<comment type="caution">
    <text evidence="2">The sequence shown here is derived from an EMBL/GenBank/DDBJ whole genome shotgun (WGS) entry which is preliminary data.</text>
</comment>
<protein>
    <submittedName>
        <fullName evidence="2">Heterokaryon incompatibility protein-domain-containing protein</fullName>
    </submittedName>
</protein>
<reference evidence="2" key="1">
    <citation type="journal article" date="2021" name="Nat. Commun.">
        <title>Genetic determinants of endophytism in the Arabidopsis root mycobiome.</title>
        <authorList>
            <person name="Mesny F."/>
            <person name="Miyauchi S."/>
            <person name="Thiergart T."/>
            <person name="Pickel B."/>
            <person name="Atanasova L."/>
            <person name="Karlsson M."/>
            <person name="Huettel B."/>
            <person name="Barry K.W."/>
            <person name="Haridas S."/>
            <person name="Chen C."/>
            <person name="Bauer D."/>
            <person name="Andreopoulos W."/>
            <person name="Pangilinan J."/>
            <person name="LaButti K."/>
            <person name="Riley R."/>
            <person name="Lipzen A."/>
            <person name="Clum A."/>
            <person name="Drula E."/>
            <person name="Henrissat B."/>
            <person name="Kohler A."/>
            <person name="Grigoriev I.V."/>
            <person name="Martin F.M."/>
            <person name="Hacquard S."/>
        </authorList>
    </citation>
    <scope>NUCLEOTIDE SEQUENCE</scope>
    <source>
        <strain evidence="2">MPI-SDFR-AT-0073</strain>
    </source>
</reference>
<dbReference type="Proteomes" id="UP000758603">
    <property type="component" value="Unassembled WGS sequence"/>
</dbReference>
<gene>
    <name evidence="2" type="ORF">BKA67DRAFT_537314</name>
</gene>
<sequence length="476" mass="53881">MSTSKPLHPSDEEYSDKTNTIYHALSYCWGDPTHTRTIYLGDEGGETFPCGLHESLWQLLNVVFEKKLCDWLFWTDLLCLNQKNKAEIAHQIPNMRGIYSAAETVIVWLGWDEKGTRVLEIIRNLPKREMVSGTNTMIPGIAEIRTETLQRICEVLEAVQHFMGLPYWKRVWVLPEFASAKEPIIWNGHDMIKLEDLDHILRPCFGGRQLDKYFWFPMCLLGLVERHGDGSHPADYIEVNYSKTSLDVFFDTIFEGNLPFGIGYTLSLEIFNDLFLDREDQVKQRRSGIRSALEEYAISSVVSARHAGFADIAIRVVDAIKCYCLHFAECLMALLFEFTTTGKQPSSIPPVQQAAVVACGLVSLESGGNLEKTEEPCIETEELSPWRCLHPISEENSTSAVKYDPECPIRDNVQLRTELLPTAYTRCCPSCDASVMAFAVPESGFYLFISFDASLESDEGVLTLQLESPMERSPDT</sequence>
<dbReference type="PANTHER" id="PTHR24148:SF64">
    <property type="entry name" value="HETEROKARYON INCOMPATIBILITY DOMAIN-CONTAINING PROTEIN"/>
    <property type="match status" value="1"/>
</dbReference>
<name>A0A9P8ZUS0_9PEZI</name>
<dbReference type="InterPro" id="IPR010730">
    <property type="entry name" value="HET"/>
</dbReference>
<evidence type="ECO:0000313" key="2">
    <source>
        <dbReference type="EMBL" id="KAH6651436.1"/>
    </source>
</evidence>
<evidence type="ECO:0000259" key="1">
    <source>
        <dbReference type="Pfam" id="PF06985"/>
    </source>
</evidence>
<dbReference type="PANTHER" id="PTHR24148">
    <property type="entry name" value="ANKYRIN REPEAT DOMAIN-CONTAINING PROTEIN 39 HOMOLOG-RELATED"/>
    <property type="match status" value="1"/>
</dbReference>
<organism evidence="2 3">
    <name type="scientific">Truncatella angustata</name>
    <dbReference type="NCBI Taxonomy" id="152316"/>
    <lineage>
        <taxon>Eukaryota</taxon>
        <taxon>Fungi</taxon>
        <taxon>Dikarya</taxon>
        <taxon>Ascomycota</taxon>
        <taxon>Pezizomycotina</taxon>
        <taxon>Sordariomycetes</taxon>
        <taxon>Xylariomycetidae</taxon>
        <taxon>Amphisphaeriales</taxon>
        <taxon>Sporocadaceae</taxon>
        <taxon>Truncatella</taxon>
    </lineage>
</organism>
<keyword evidence="3" id="KW-1185">Reference proteome</keyword>
<dbReference type="GeneID" id="70129190"/>
<feature type="domain" description="Heterokaryon incompatibility" evidence="1">
    <location>
        <begin position="22"/>
        <end position="176"/>
    </location>
</feature>
<dbReference type="InterPro" id="IPR052895">
    <property type="entry name" value="HetReg/Transcr_Mod"/>
</dbReference>
<dbReference type="OrthoDB" id="2157530at2759"/>
<dbReference type="RefSeq" id="XP_045955714.1">
    <property type="nucleotide sequence ID" value="XM_046100298.1"/>
</dbReference>
<evidence type="ECO:0000313" key="3">
    <source>
        <dbReference type="Proteomes" id="UP000758603"/>
    </source>
</evidence>
<dbReference type="AlphaFoldDB" id="A0A9P8ZUS0"/>
<proteinExistence type="predicted"/>
<dbReference type="Pfam" id="PF06985">
    <property type="entry name" value="HET"/>
    <property type="match status" value="1"/>
</dbReference>
<dbReference type="EMBL" id="JAGPXC010000006">
    <property type="protein sequence ID" value="KAH6651436.1"/>
    <property type="molecule type" value="Genomic_DNA"/>
</dbReference>